<dbReference type="STRING" id="1781255.BH720_16235"/>
<evidence type="ECO:0000313" key="1">
    <source>
        <dbReference type="EMBL" id="OEJ74109.1"/>
    </source>
</evidence>
<gene>
    <name evidence="1" type="ORF">BH720_16235</name>
</gene>
<name>A0A1E5QHH9_9CYAN</name>
<dbReference type="Gene3D" id="2.30.320.10">
    <property type="entry name" value="YwqG-like"/>
    <property type="match status" value="1"/>
</dbReference>
<sequence>METPQFLRELPAEFEPLRTLLEAKLKPYIKIHETQVGRINEDSTGDPLTLWQSKIGGNPYFPKGLDYPRDPVSGEPMILFIQLNCAEVPQIEGFDLPKQGILQAYLGGIQYADAYAEKRYSMLYFPGVSEDINDLVTDFSFINARETLRWDYDEVCSLTFSAERNLFWSSRYGEDFNIPEELSELFAEFSEWIDEYLYENDSDKLGSKIAGHPDIHSTINEIEDAEEGRLLLELNPFESDDWLFWFILNEDLKKRDFSQVTFYHESD</sequence>
<evidence type="ECO:0008006" key="2">
    <source>
        <dbReference type="Google" id="ProtNLM"/>
    </source>
</evidence>
<protein>
    <recommendedName>
        <fullName evidence="2">DUF1963 domain-containing protein</fullName>
    </recommendedName>
</protein>
<reference evidence="1" key="1">
    <citation type="submission" date="2016-09" db="EMBL/GenBank/DDBJ databases">
        <title>Draft genome of thermotolerant cyanobacterium Desertifilum sp. strain IPPAS B-1220.</title>
        <authorList>
            <person name="Sinetova M.A."/>
            <person name="Bolakhan K."/>
            <person name="Zayadan B.K."/>
            <person name="Mironov K.S."/>
            <person name="Ustinova V."/>
            <person name="Kupriyanova E.V."/>
            <person name="Sidorov R.A."/>
            <person name="Skrypnik A.N."/>
            <person name="Gogoleva N.E."/>
            <person name="Gogolev Y.V."/>
            <person name="Los D.A."/>
        </authorList>
    </citation>
    <scope>NUCLEOTIDE SEQUENCE [LARGE SCALE GENOMIC DNA]</scope>
    <source>
        <strain evidence="1">IPPAS B-1220</strain>
    </source>
</reference>
<dbReference type="InterPro" id="IPR035948">
    <property type="entry name" value="YwqG-like_sf"/>
</dbReference>
<dbReference type="InterPro" id="IPR015315">
    <property type="entry name" value="DUF1963"/>
</dbReference>
<dbReference type="AlphaFoldDB" id="A0A1E5QHH9"/>
<dbReference type="Pfam" id="PF09234">
    <property type="entry name" value="DUF1963"/>
    <property type="match status" value="1"/>
</dbReference>
<comment type="caution">
    <text evidence="1">The sequence shown here is derived from an EMBL/GenBank/DDBJ whole genome shotgun (WGS) entry which is preliminary data.</text>
</comment>
<dbReference type="EMBL" id="MJGC01000072">
    <property type="protein sequence ID" value="OEJ74109.1"/>
    <property type="molecule type" value="Genomic_DNA"/>
</dbReference>
<dbReference type="SUPFAM" id="SSF103032">
    <property type="entry name" value="Hypothetical protein YwqG"/>
    <property type="match status" value="1"/>
</dbReference>
<accession>A0A1E5QHH9</accession>
<organism evidence="1">
    <name type="scientific">Desertifilum tharense IPPAS B-1220</name>
    <dbReference type="NCBI Taxonomy" id="1781255"/>
    <lineage>
        <taxon>Bacteria</taxon>
        <taxon>Bacillati</taxon>
        <taxon>Cyanobacteriota</taxon>
        <taxon>Cyanophyceae</taxon>
        <taxon>Desertifilales</taxon>
        <taxon>Desertifilaceae</taxon>
        <taxon>Desertifilum</taxon>
    </lineage>
</organism>
<dbReference type="PANTHER" id="PTHR36436:SF6">
    <property type="entry name" value="SLL5081 PROTEIN"/>
    <property type="match status" value="1"/>
</dbReference>
<dbReference type="PANTHER" id="PTHR36436">
    <property type="entry name" value="SLL5081 PROTEIN"/>
    <property type="match status" value="1"/>
</dbReference>
<dbReference type="OrthoDB" id="57088at2"/>
<proteinExistence type="predicted"/>
<dbReference type="RefSeq" id="WP_069968270.1">
    <property type="nucleotide sequence ID" value="NZ_CM124774.1"/>
</dbReference>